<evidence type="ECO:0000313" key="2">
    <source>
        <dbReference type="EMBL" id="WMV35042.1"/>
    </source>
</evidence>
<keyword evidence="1" id="KW-1133">Transmembrane helix</keyword>
<reference evidence="2" key="1">
    <citation type="submission" date="2023-08" db="EMBL/GenBank/DDBJ databases">
        <title>A de novo genome assembly of Solanum verrucosum Schlechtendal, a Mexican diploid species geographically isolated from the other diploid A-genome species in potato relatives.</title>
        <authorList>
            <person name="Hosaka K."/>
        </authorList>
    </citation>
    <scope>NUCLEOTIDE SEQUENCE</scope>
    <source>
        <tissue evidence="2">Young leaves</tissue>
    </source>
</reference>
<dbReference type="Proteomes" id="UP001234989">
    <property type="component" value="Chromosome 6"/>
</dbReference>
<proteinExistence type="predicted"/>
<keyword evidence="1" id="KW-0472">Membrane</keyword>
<sequence>MIQFWFFKSLIRELWISPLFFSPRRIADPFLRFTVFIYYHFDFVVCVVYHFFEVLYFSFEIFILRFE</sequence>
<accession>A0AAF0R753</accession>
<keyword evidence="3" id="KW-1185">Reference proteome</keyword>
<dbReference type="AlphaFoldDB" id="A0AAF0R753"/>
<gene>
    <name evidence="2" type="ORF">MTR67_028427</name>
</gene>
<evidence type="ECO:0000256" key="1">
    <source>
        <dbReference type="SAM" id="Phobius"/>
    </source>
</evidence>
<dbReference type="EMBL" id="CP133617">
    <property type="protein sequence ID" value="WMV35042.1"/>
    <property type="molecule type" value="Genomic_DNA"/>
</dbReference>
<name>A0AAF0R753_SOLVR</name>
<feature type="transmembrane region" description="Helical" evidence="1">
    <location>
        <begin position="37"/>
        <end position="59"/>
    </location>
</feature>
<keyword evidence="1" id="KW-0812">Transmembrane</keyword>
<organism evidence="2 3">
    <name type="scientific">Solanum verrucosum</name>
    <dbReference type="NCBI Taxonomy" id="315347"/>
    <lineage>
        <taxon>Eukaryota</taxon>
        <taxon>Viridiplantae</taxon>
        <taxon>Streptophyta</taxon>
        <taxon>Embryophyta</taxon>
        <taxon>Tracheophyta</taxon>
        <taxon>Spermatophyta</taxon>
        <taxon>Magnoliopsida</taxon>
        <taxon>eudicotyledons</taxon>
        <taxon>Gunneridae</taxon>
        <taxon>Pentapetalae</taxon>
        <taxon>asterids</taxon>
        <taxon>lamiids</taxon>
        <taxon>Solanales</taxon>
        <taxon>Solanaceae</taxon>
        <taxon>Solanoideae</taxon>
        <taxon>Solaneae</taxon>
        <taxon>Solanum</taxon>
    </lineage>
</organism>
<protein>
    <submittedName>
        <fullName evidence="2">Uncharacterized protein</fullName>
    </submittedName>
</protein>
<evidence type="ECO:0000313" key="3">
    <source>
        <dbReference type="Proteomes" id="UP001234989"/>
    </source>
</evidence>